<name>A0ABW1UNY0_9LACO</name>
<feature type="transmembrane region" description="Helical" evidence="1">
    <location>
        <begin position="314"/>
        <end position="332"/>
    </location>
</feature>
<dbReference type="InterPro" id="IPR021759">
    <property type="entry name" value="WxLIP_HBD"/>
</dbReference>
<feature type="domain" description="WxL Interacting Protein peptidoglycan binding" evidence="3">
    <location>
        <begin position="34"/>
        <end position="152"/>
    </location>
</feature>
<keyword evidence="1" id="KW-0812">Transmembrane</keyword>
<proteinExistence type="predicted"/>
<keyword evidence="1" id="KW-0472">Membrane</keyword>
<dbReference type="Proteomes" id="UP001596310">
    <property type="component" value="Unassembled WGS sequence"/>
</dbReference>
<dbReference type="Pfam" id="PF11797">
    <property type="entry name" value="WxLIP_HBD"/>
    <property type="match status" value="1"/>
</dbReference>
<evidence type="ECO:0000259" key="4">
    <source>
        <dbReference type="Pfam" id="PF11797"/>
    </source>
</evidence>
<evidence type="ECO:0000313" key="6">
    <source>
        <dbReference type="Proteomes" id="UP001596310"/>
    </source>
</evidence>
<evidence type="ECO:0000259" key="3">
    <source>
        <dbReference type="Pfam" id="PF06030"/>
    </source>
</evidence>
<feature type="domain" description="WxL Interacting Protein host binding" evidence="4">
    <location>
        <begin position="166"/>
        <end position="304"/>
    </location>
</feature>
<dbReference type="InterPro" id="IPR010317">
    <property type="entry name" value="WxLIP_PGBD"/>
</dbReference>
<evidence type="ECO:0000256" key="1">
    <source>
        <dbReference type="SAM" id="Phobius"/>
    </source>
</evidence>
<gene>
    <name evidence="5" type="ORF">ACFQHW_07565</name>
</gene>
<evidence type="ECO:0000256" key="2">
    <source>
        <dbReference type="SAM" id="SignalP"/>
    </source>
</evidence>
<keyword evidence="1" id="KW-1133">Transmembrane helix</keyword>
<feature type="chain" id="PRO_5047501218" evidence="2">
    <location>
        <begin position="29"/>
        <end position="351"/>
    </location>
</feature>
<comment type="caution">
    <text evidence="5">The sequence shown here is derived from an EMBL/GenBank/DDBJ whole genome shotgun (WGS) entry which is preliminary data.</text>
</comment>
<protein>
    <submittedName>
        <fullName evidence="5">DUF916 and DUF3324 domain-containing protein</fullName>
    </submittedName>
</protein>
<feature type="signal peptide" evidence="2">
    <location>
        <begin position="1"/>
        <end position="28"/>
    </location>
</feature>
<dbReference type="RefSeq" id="WP_125597725.1">
    <property type="nucleotide sequence ID" value="NZ_JBHSSM010000017.1"/>
</dbReference>
<sequence>MGKLRKYLFVCLAILAMLLMHPGRPVLAADGAGFTMQVVDHPKQYRPDVTYFDLLVKPSEQGQLSVRLRNQTAKQIKVELAVHSGYTNEAGYEMYDLAKLGKRSTAPFQLSQIFGGSQVVELAGNADKVVSFAYQMPDQAFTGILEGAVYAKSLAKSERQETNQRGFYLHQKYALALGLVLREDVKTKVRPELKMGKISTAVDSTASFSPAVTANLANVQPQILTALTIKGQVLDQQGQKLYQTKKTGLGMAPSSNFNFHIATDNQRLQAGKYRLRIVATSHDQKWTFEQPFTITRAQAAKGNESLDANKRNKWGLRIGLSLLVLLILYLIYRWGRRQGRKQQQPVSKDQS</sequence>
<evidence type="ECO:0000313" key="5">
    <source>
        <dbReference type="EMBL" id="MFC6315416.1"/>
    </source>
</evidence>
<reference evidence="6" key="1">
    <citation type="journal article" date="2019" name="Int. J. Syst. Evol. Microbiol.">
        <title>The Global Catalogue of Microorganisms (GCM) 10K type strain sequencing project: providing services to taxonomists for standard genome sequencing and annotation.</title>
        <authorList>
            <consortium name="The Broad Institute Genomics Platform"/>
            <consortium name="The Broad Institute Genome Sequencing Center for Infectious Disease"/>
            <person name="Wu L."/>
            <person name="Ma J."/>
        </authorList>
    </citation>
    <scope>NUCLEOTIDE SEQUENCE [LARGE SCALE GENOMIC DNA]</scope>
    <source>
        <strain evidence="6">CCM 8897</strain>
    </source>
</reference>
<keyword evidence="2" id="KW-0732">Signal</keyword>
<organism evidence="5 6">
    <name type="scientific">Lapidilactobacillus achengensis</name>
    <dbReference type="NCBI Taxonomy" id="2486000"/>
    <lineage>
        <taxon>Bacteria</taxon>
        <taxon>Bacillati</taxon>
        <taxon>Bacillota</taxon>
        <taxon>Bacilli</taxon>
        <taxon>Lactobacillales</taxon>
        <taxon>Lactobacillaceae</taxon>
        <taxon>Lapidilactobacillus</taxon>
    </lineage>
</organism>
<dbReference type="EMBL" id="JBHSSM010000017">
    <property type="protein sequence ID" value="MFC6315416.1"/>
    <property type="molecule type" value="Genomic_DNA"/>
</dbReference>
<accession>A0ABW1UNY0</accession>
<dbReference type="Pfam" id="PF06030">
    <property type="entry name" value="WxLIP_PGBD"/>
    <property type="match status" value="1"/>
</dbReference>
<keyword evidence="6" id="KW-1185">Reference proteome</keyword>